<dbReference type="RefSeq" id="XP_034251116.1">
    <property type="nucleotide sequence ID" value="XM_034395225.1"/>
</dbReference>
<reference evidence="11" key="1">
    <citation type="submission" date="2025-08" db="UniProtKB">
        <authorList>
            <consortium name="RefSeq"/>
        </authorList>
    </citation>
    <scope>IDENTIFICATION</scope>
    <source>
        <tissue evidence="11">Total insect</tissue>
    </source>
</reference>
<dbReference type="PANTHER" id="PTHR16514">
    <property type="entry name" value="LOW DENSITY LIPOPROTEIN RECEPTOR CLASS A DOMAIN-CONTAINING 4A"/>
    <property type="match status" value="1"/>
</dbReference>
<keyword evidence="4" id="KW-0812">Transmembrane</keyword>
<feature type="compositionally biased region" description="Basic residues" evidence="9">
    <location>
        <begin position="215"/>
        <end position="227"/>
    </location>
</feature>
<evidence type="ECO:0000256" key="3">
    <source>
        <dbReference type="ARBA" id="ARBA00009908"/>
    </source>
</evidence>
<keyword evidence="10" id="KW-1185">Reference proteome</keyword>
<sequence>MCRPVGSVLAAHGQAHGQVHHLDEHSDDGRGCMCCPSPEGLARLADSLAGVRRVRVKKLLHFVKNLRRGATTKPIDEKPWWKMLALHTGMDRLRLEAGVGSGRPERPSSHARRTVDHAVDRAVRLTAVSTDLELALPPSIALPDGEEYPYGASSRLHIRDPEQESEIYQKCIRPPPNRTVFDGESPPPYRTSSASSASASFGGGGSGGSGSSLLRHPHAPHAPHPAHPHPAGLAGFGLPAVIVPSPARKQDPAPGLQPGLLLAGPASTAKHSTGPVPLPPPGSTASTASTAGLVRLLSPSAEPRRVPTVRSKASSPSSGTSAAASASASVCRTAHSAAPSASAPCAGVDGVHGVDLVSVNSACPGGQGGQGGQGRRAATSPASPWCRA</sequence>
<evidence type="ECO:0000256" key="7">
    <source>
        <dbReference type="ARBA" id="ARBA00022989"/>
    </source>
</evidence>
<dbReference type="InterPro" id="IPR043445">
    <property type="entry name" value="TMEPAI/LRAD4"/>
</dbReference>
<feature type="region of interest" description="Disordered" evidence="9">
    <location>
        <begin position="245"/>
        <end position="322"/>
    </location>
</feature>
<evidence type="ECO:0000313" key="10">
    <source>
        <dbReference type="Proteomes" id="UP000515158"/>
    </source>
</evidence>
<organism evidence="11">
    <name type="scientific">Thrips palmi</name>
    <name type="common">Melon thrips</name>
    <dbReference type="NCBI Taxonomy" id="161013"/>
    <lineage>
        <taxon>Eukaryota</taxon>
        <taxon>Metazoa</taxon>
        <taxon>Ecdysozoa</taxon>
        <taxon>Arthropoda</taxon>
        <taxon>Hexapoda</taxon>
        <taxon>Insecta</taxon>
        <taxon>Pterygota</taxon>
        <taxon>Neoptera</taxon>
        <taxon>Paraneoptera</taxon>
        <taxon>Thysanoptera</taxon>
        <taxon>Terebrantia</taxon>
        <taxon>Thripoidea</taxon>
        <taxon>Thripidae</taxon>
        <taxon>Thrips</taxon>
    </lineage>
</organism>
<proteinExistence type="inferred from homology"/>
<keyword evidence="7" id="KW-1133">Transmembrane helix</keyword>
<dbReference type="GO" id="GO:0031901">
    <property type="term" value="C:early endosome membrane"/>
    <property type="evidence" value="ECO:0007669"/>
    <property type="project" value="UniProtKB-SubCell"/>
</dbReference>
<feature type="compositionally biased region" description="Low complexity" evidence="9">
    <location>
        <begin position="252"/>
        <end position="266"/>
    </location>
</feature>
<dbReference type="AlphaFoldDB" id="A0A6P9A2Y9"/>
<keyword evidence="6" id="KW-0967">Endosome</keyword>
<evidence type="ECO:0000256" key="2">
    <source>
        <dbReference type="ARBA" id="ARBA00004190"/>
    </source>
</evidence>
<dbReference type="Proteomes" id="UP000515158">
    <property type="component" value="Unplaced"/>
</dbReference>
<comment type="similarity">
    <text evidence="3">Belongs to the PMEPA1 family.</text>
</comment>
<evidence type="ECO:0000256" key="5">
    <source>
        <dbReference type="ARBA" id="ARBA00022700"/>
    </source>
</evidence>
<feature type="compositionally biased region" description="Low complexity" evidence="9">
    <location>
        <begin position="311"/>
        <end position="322"/>
    </location>
</feature>
<evidence type="ECO:0000256" key="6">
    <source>
        <dbReference type="ARBA" id="ARBA00022753"/>
    </source>
</evidence>
<feature type="region of interest" description="Disordered" evidence="9">
    <location>
        <begin position="365"/>
        <end position="388"/>
    </location>
</feature>
<dbReference type="GO" id="GO:0000139">
    <property type="term" value="C:Golgi membrane"/>
    <property type="evidence" value="ECO:0007669"/>
    <property type="project" value="TreeGrafter"/>
</dbReference>
<dbReference type="GO" id="GO:0070412">
    <property type="term" value="F:R-SMAD binding"/>
    <property type="evidence" value="ECO:0007669"/>
    <property type="project" value="InterPro"/>
</dbReference>
<feature type="region of interest" description="Disordered" evidence="9">
    <location>
        <begin position="168"/>
        <end position="233"/>
    </location>
</feature>
<name>A0A6P9A2Y9_THRPL</name>
<keyword evidence="8" id="KW-0472">Membrane</keyword>
<dbReference type="PANTHER" id="PTHR16514:SF3">
    <property type="entry name" value="LOW-DENSITY LIPOPROTEIN RECEPTOR CLASS A DOMAIN-CONTAINING PROTEIN 4-LIKE ISOFORM X1"/>
    <property type="match status" value="1"/>
</dbReference>
<protein>
    <submittedName>
        <fullName evidence="11">Uncharacterized protein LOC117651326 isoform X1</fullName>
    </submittedName>
</protein>
<comment type="subcellular location">
    <subcellularLocation>
        <location evidence="1">Early endosome membrane</location>
    </subcellularLocation>
    <subcellularLocation>
        <location evidence="2">Endosome membrane</location>
        <topology evidence="2">Single-pass membrane protein</topology>
    </subcellularLocation>
</comment>
<evidence type="ECO:0000256" key="8">
    <source>
        <dbReference type="ARBA" id="ARBA00023136"/>
    </source>
</evidence>
<dbReference type="GO" id="GO:0009968">
    <property type="term" value="P:negative regulation of signal transduction"/>
    <property type="evidence" value="ECO:0007669"/>
    <property type="project" value="UniProtKB-KW"/>
</dbReference>
<dbReference type="GeneID" id="117651326"/>
<feature type="compositionally biased region" description="Gly residues" evidence="9">
    <location>
        <begin position="201"/>
        <end position="210"/>
    </location>
</feature>
<dbReference type="KEGG" id="tpal:117651326"/>
<evidence type="ECO:0000256" key="4">
    <source>
        <dbReference type="ARBA" id="ARBA00022692"/>
    </source>
</evidence>
<evidence type="ECO:0000313" key="11">
    <source>
        <dbReference type="RefSeq" id="XP_034251116.1"/>
    </source>
</evidence>
<dbReference type="OrthoDB" id="10038550at2759"/>
<dbReference type="InParanoid" id="A0A6P9A2Y9"/>
<feature type="compositionally biased region" description="Gly residues" evidence="9">
    <location>
        <begin position="365"/>
        <end position="374"/>
    </location>
</feature>
<keyword evidence="5" id="KW-0734">Signal transduction inhibitor</keyword>
<gene>
    <name evidence="11" type="primary">LOC117651326</name>
</gene>
<evidence type="ECO:0000256" key="9">
    <source>
        <dbReference type="SAM" id="MobiDB-lite"/>
    </source>
</evidence>
<evidence type="ECO:0000256" key="1">
    <source>
        <dbReference type="ARBA" id="ARBA00004146"/>
    </source>
</evidence>
<accession>A0A6P9A2Y9</accession>